<dbReference type="Gene3D" id="3.40.50.300">
    <property type="entry name" value="P-loop containing nucleotide triphosphate hydrolases"/>
    <property type="match status" value="2"/>
</dbReference>
<feature type="region of interest" description="Disordered" evidence="2">
    <location>
        <begin position="1"/>
        <end position="48"/>
    </location>
</feature>
<dbReference type="PANTHER" id="PTHR10492">
    <property type="match status" value="1"/>
</dbReference>
<proteinExistence type="inferred from homology"/>
<dbReference type="EMBL" id="CM000781">
    <property type="protein sequence ID" value="AQK66114.1"/>
    <property type="molecule type" value="Genomic_DNA"/>
</dbReference>
<feature type="compositionally biased region" description="Polar residues" evidence="2">
    <location>
        <begin position="167"/>
        <end position="179"/>
    </location>
</feature>
<keyword evidence="1" id="KW-0067">ATP-binding</keyword>
<dbReference type="InterPro" id="IPR010285">
    <property type="entry name" value="DNA_helicase_pif1-like_DEAD"/>
</dbReference>
<keyword evidence="1" id="KW-0547">Nucleotide-binding</keyword>
<evidence type="ECO:0000259" key="4">
    <source>
        <dbReference type="Pfam" id="PF14214"/>
    </source>
</evidence>
<reference evidence="6" key="1">
    <citation type="submission" date="2015-12" db="EMBL/GenBank/DDBJ databases">
        <title>Update maize B73 reference genome by single molecule sequencing technologies.</title>
        <authorList>
            <consortium name="Maize Genome Sequencing Project"/>
            <person name="Ware D."/>
        </authorList>
    </citation>
    <scope>NUCLEOTIDE SEQUENCE</scope>
    <source>
        <tissue evidence="6">Seedling</tissue>
    </source>
</reference>
<dbReference type="Pfam" id="PF05970">
    <property type="entry name" value="PIF1"/>
    <property type="match status" value="1"/>
</dbReference>
<dbReference type="GO" id="GO:0006281">
    <property type="term" value="P:DNA repair"/>
    <property type="evidence" value="ECO:0007669"/>
    <property type="project" value="UniProtKB-KW"/>
</dbReference>
<evidence type="ECO:0000256" key="1">
    <source>
        <dbReference type="RuleBase" id="RU363044"/>
    </source>
</evidence>
<dbReference type="InterPro" id="IPR049163">
    <property type="entry name" value="Pif1-like_2B_dom"/>
</dbReference>
<keyword evidence="1" id="KW-0347">Helicase</keyword>
<dbReference type="PANTHER" id="PTHR10492:SF92">
    <property type="entry name" value="ATP-DEPENDENT DNA HELICASE"/>
    <property type="match status" value="1"/>
</dbReference>
<dbReference type="GO" id="GO:0006310">
    <property type="term" value="P:DNA recombination"/>
    <property type="evidence" value="ECO:0007669"/>
    <property type="project" value="UniProtKB-KW"/>
</dbReference>
<dbReference type="SMR" id="A0A1D6GSX4"/>
<dbReference type="Pfam" id="PF21530">
    <property type="entry name" value="Pif1_2B_dom"/>
    <property type="match status" value="1"/>
</dbReference>
<feature type="domain" description="DNA helicase Pif1-like 2B" evidence="5">
    <location>
        <begin position="1506"/>
        <end position="1552"/>
    </location>
</feature>
<accession>A0A1D6GSX4</accession>
<dbReference type="GO" id="GO:0005524">
    <property type="term" value="F:ATP binding"/>
    <property type="evidence" value="ECO:0007669"/>
    <property type="project" value="UniProtKB-KW"/>
</dbReference>
<comment type="similarity">
    <text evidence="1">Belongs to the helicase family.</text>
</comment>
<feature type="domain" description="Helitron helicase-like" evidence="4">
    <location>
        <begin position="594"/>
        <end position="763"/>
    </location>
</feature>
<dbReference type="InParanoid" id="A0A1D6GSX4"/>
<evidence type="ECO:0000256" key="2">
    <source>
        <dbReference type="SAM" id="MobiDB-lite"/>
    </source>
</evidence>
<dbReference type="GO" id="GO:0000723">
    <property type="term" value="P:telomere maintenance"/>
    <property type="evidence" value="ECO:0007669"/>
    <property type="project" value="InterPro"/>
</dbReference>
<dbReference type="InterPro" id="IPR025476">
    <property type="entry name" value="Helitron_helicase-like"/>
</dbReference>
<name>A0A1D6GSX4_MAIZE</name>
<dbReference type="SUPFAM" id="SSF52540">
    <property type="entry name" value="P-loop containing nucleoside triphosphate hydrolases"/>
    <property type="match status" value="2"/>
</dbReference>
<evidence type="ECO:0000259" key="3">
    <source>
        <dbReference type="Pfam" id="PF05970"/>
    </source>
</evidence>
<keyword evidence="1" id="KW-0378">Hydrolase</keyword>
<keyword evidence="1" id="KW-0234">DNA repair</keyword>
<dbReference type="CDD" id="cd18809">
    <property type="entry name" value="SF1_C_RecD"/>
    <property type="match status" value="1"/>
</dbReference>
<comment type="cofactor">
    <cofactor evidence="1">
        <name>Mg(2+)</name>
        <dbReference type="ChEBI" id="CHEBI:18420"/>
    </cofactor>
</comment>
<feature type="compositionally biased region" description="Basic and acidic residues" evidence="2">
    <location>
        <begin position="20"/>
        <end position="36"/>
    </location>
</feature>
<dbReference type="FunFam" id="3.40.50.300:FF:002884">
    <property type="entry name" value="ATP-dependent DNA helicase"/>
    <property type="match status" value="1"/>
</dbReference>
<dbReference type="InterPro" id="IPR027417">
    <property type="entry name" value="P-loop_NTPase"/>
</dbReference>
<feature type="region of interest" description="Disordered" evidence="2">
    <location>
        <begin position="151"/>
        <end position="179"/>
    </location>
</feature>
<organism evidence="6">
    <name type="scientific">Zea mays</name>
    <name type="common">Maize</name>
    <dbReference type="NCBI Taxonomy" id="4577"/>
    <lineage>
        <taxon>Eukaryota</taxon>
        <taxon>Viridiplantae</taxon>
        <taxon>Streptophyta</taxon>
        <taxon>Embryophyta</taxon>
        <taxon>Tracheophyta</taxon>
        <taxon>Spermatophyta</taxon>
        <taxon>Magnoliopsida</taxon>
        <taxon>Liliopsida</taxon>
        <taxon>Poales</taxon>
        <taxon>Poaceae</taxon>
        <taxon>PACMAD clade</taxon>
        <taxon>Panicoideae</taxon>
        <taxon>Andropogonodae</taxon>
        <taxon>Andropogoneae</taxon>
        <taxon>Tripsacinae</taxon>
        <taxon>Zea</taxon>
    </lineage>
</organism>
<protein>
    <recommendedName>
        <fullName evidence="1">ATP-dependent DNA helicase</fullName>
        <ecNumber evidence="1">5.6.2.3</ecNumber>
    </recommendedName>
</protein>
<sequence>MSDEKKNELKRRRQSSKNENVVHHERSEAQTGHQHDSNPSSEVLDARERKRIREQIRFATLTREQRALRNTTPCQKSARENYSRKQQEMLAQDSIAIENPKFTPELVWSSADSQPHIGSLSSSKDMVISELSATPFVYASLQTKDVDMDKMTQSPRRQRHRHHVSSGERQSLISRQNQKFQSAIRRNFATATRDHDMEGGEHNEIDHAMASEIENNTCTSPCPVTAPHSDKMTEGADVGMQQQITPNVTTNENHDEDVLFEDDDEEDGYLFAGQDGESIEDIEIDETQDAFTVTPDVPDPYDKVYSNIPEETHSLDIVADCVYCKAKKFQYEPPRFCCRNGQIDLAPIETPPQLRRLWECSDADARHFRDNIRFFNGHFSFTSLYCCLDSMTTNMNCGIYTFRAHGMMYHNVRSFGREAGAEHKHLELYFYDDDPSLEHRYRKCRQDQLEKDKAVIKQLVEILKGNPYSEHLRSMGHVDNIEDYHIALNLDQTLNQNLYNAPITSEVAAVWIEGSERRGQFSNSVMLHGKDRSSHGIRSYHGCYDALSYPMFFPKGELGWHANIPKSNVSMDEVNAYREQHRARDANDDDTGIFNPVLHGKRLFQQFAVDTYIKIESSRLDFIRKNQDRLRADLYKGLVDSLHEGENRADKIGKRTVLSTSFIGGPRDMRRRYMDAMALVRKFGKPDIFLTMTCNPNWDEITRELLPMQSPQDRPDLVVRIFRAKLEELKKRLTKHHILGKIRAYVYVVEFQKRGLPHVHFLLIMQRKYKLTCPDQYDLLISAEIPDKKKYPELYKMVIKHMMHGPCGLLNPKCPCTKGRASCKNHYPRAFSNATSQGKDSYPIYRRRDDGRKETVRGCELDNRWVVPYNPYLLRLFNCHINVEACGSIKAVKYLFKYIYKGHDRASVAVTDANKADGDVDEIKQYRDARWVTPPEALWRIFSFDLSQNSPPVMQLQLHLENMHMVSFHERAKVNHIVQRPGADRSMLTAYFEANRLHEEARGILYRDFPEWYTLQQGKVWQRRKRNTGGQVGRIVSAHPAEGERFYLRLLLNHVTGATSYADLRTVDGDTLPSFREAAQRRGLLEADDTIDECLNEAAIYQMLSALRRLFATILVYCEPNDVAELWQRHLDSMSEDYHRSTQSKTHVQQMVLIDIRNILQSMGKDIKTFPLPAIIDKYDDSCGTDREIYEEESIEPTADDVAMKETLNEEQRSAYDKILSVVDTNNGGVFFVDGPGGTGKTYLYKALLAALRSQDKIAVATATSGVAASILPGGRTAHSRFKIPLTIDDGAVCSFTKQSGTAKLLQKASLIIWDEASMTKRQAIEALDNSMRDIMGRPELPFGGRTVVFGGDFRQVLPVVRKGSRAQIVVASLRSSYLWESMCHLKLVQNMRAQSDPWFAEYLLRVGGGTEEANNDGDVRLPDEVCVPYTGNDHDLDRLIDDIYPNLNENMSNTSYITSRAILSTRNDWVDMINMRMIDRFQGEQMMYHSFDTAVDDPNNYYPLEFLNTLTPNGLPPHVLKLKVGCPIMLLRNIDPANGLCNGTRLVVRGFQKNSIDAEIVLGQHAGMRIFLPRIPLCPSDDEMFPFQFKRKQFPIRLSFAMTVNKAQGQTIPNVGVYLPEPVFSHGQLYVALSRATARSKVKILAIPVHDEKKKKKGVERNSAINGATYTKNIVYKEVLTP</sequence>
<keyword evidence="1" id="KW-0227">DNA damage</keyword>
<gene>
    <name evidence="6" type="ORF">ZEAMMB73_Zm00001d014394</name>
</gene>
<evidence type="ECO:0000313" key="6">
    <source>
        <dbReference type="EMBL" id="AQK66114.1"/>
    </source>
</evidence>
<feature type="domain" description="DNA helicase Pif1-like DEAD-box helicase" evidence="3">
    <location>
        <begin position="1208"/>
        <end position="1416"/>
    </location>
</feature>
<dbReference type="GO" id="GO:0016787">
    <property type="term" value="F:hydrolase activity"/>
    <property type="evidence" value="ECO:0007669"/>
    <property type="project" value="UniProtKB-KW"/>
</dbReference>
<dbReference type="GO" id="GO:0043139">
    <property type="term" value="F:5'-3' DNA helicase activity"/>
    <property type="evidence" value="ECO:0007669"/>
    <property type="project" value="UniProtKB-EC"/>
</dbReference>
<keyword evidence="1" id="KW-0233">DNA recombination</keyword>
<evidence type="ECO:0000259" key="5">
    <source>
        <dbReference type="Pfam" id="PF21530"/>
    </source>
</evidence>
<dbReference type="EC" id="5.6.2.3" evidence="1"/>
<dbReference type="Pfam" id="PF14214">
    <property type="entry name" value="Helitron_like_N"/>
    <property type="match status" value="1"/>
</dbReference>
<dbReference type="ExpressionAtlas" id="A0A1D6GSX4">
    <property type="expression patterns" value="baseline"/>
</dbReference>
<comment type="catalytic activity">
    <reaction evidence="1">
        <text>ATP + H2O = ADP + phosphate + H(+)</text>
        <dbReference type="Rhea" id="RHEA:13065"/>
        <dbReference type="ChEBI" id="CHEBI:15377"/>
        <dbReference type="ChEBI" id="CHEBI:15378"/>
        <dbReference type="ChEBI" id="CHEBI:30616"/>
        <dbReference type="ChEBI" id="CHEBI:43474"/>
        <dbReference type="ChEBI" id="CHEBI:456216"/>
        <dbReference type="EC" id="5.6.2.3"/>
    </reaction>
</comment>